<dbReference type="Pfam" id="PF23466">
    <property type="entry name" value="WWE_4"/>
    <property type="match status" value="1"/>
</dbReference>
<dbReference type="InterPro" id="IPR000571">
    <property type="entry name" value="Znf_CCCH"/>
</dbReference>
<keyword evidence="1" id="KW-0597">Phosphoprotein</keyword>
<dbReference type="Gene3D" id="1.10.10.10">
    <property type="entry name" value="Winged helix-like DNA-binding domain superfamily/Winged helix DNA-binding domain"/>
    <property type="match status" value="1"/>
</dbReference>
<dbReference type="PANTHER" id="PTHR45740">
    <property type="entry name" value="POLY [ADP-RIBOSE] POLYMERASE"/>
    <property type="match status" value="1"/>
</dbReference>
<dbReference type="GO" id="GO:1990404">
    <property type="term" value="F:NAD+-protein mono-ADP-ribosyltransferase activity"/>
    <property type="evidence" value="ECO:0007669"/>
    <property type="project" value="TreeGrafter"/>
</dbReference>
<dbReference type="PANTHER" id="PTHR45740:SF6">
    <property type="entry name" value="PROTEIN MONO-ADP-RIBOSYLTRANSFERASE PARP12"/>
    <property type="match status" value="1"/>
</dbReference>
<feature type="domain" description="C3H1-type" evidence="7">
    <location>
        <begin position="183"/>
        <end position="205"/>
    </location>
</feature>
<feature type="domain" description="C3H1-type" evidence="7">
    <location>
        <begin position="100"/>
        <end position="122"/>
    </location>
</feature>
<dbReference type="Gene3D" id="4.10.1000.10">
    <property type="entry name" value="Zinc finger, CCCH-type"/>
    <property type="match status" value="1"/>
</dbReference>
<keyword evidence="4 6" id="KW-0863">Zinc-finger</keyword>
<keyword evidence="2 6" id="KW-0479">Metal-binding</keyword>
<evidence type="ECO:0000256" key="5">
    <source>
        <dbReference type="ARBA" id="ARBA00022833"/>
    </source>
</evidence>
<dbReference type="PROSITE" id="PS50103">
    <property type="entry name" value="ZF_C3H1"/>
    <property type="match status" value="2"/>
</dbReference>
<dbReference type="InterPro" id="IPR051712">
    <property type="entry name" value="ARTD-AVP"/>
</dbReference>
<sequence>MMPAELSDFILKTLCQHQGCLDYKQLCLAVRRSNANGATDEILRSVLNDSTRFVMARAKSGKVLGSEPSPADTAVIVAKTALRVCPSLEEDCDSCSDLHLCRYFVNGGCKYKNKCKHTHDLDSYHNTVLLKRDGLLDLDKVELFQLLLQNDTSLLPNICSYYNAGKGVHGSCNFKNECKKLHICKHFFQDSCKFGATCTRSHTFDDRAKEILKGWGLSAENQLILQKIYRNRFIISRSVEKSDETNQTEAATCRSMHCPLPYKWEKLDSNGMTWKDVPNEEDVEMAYCNPENDSSTESPPVNFLTMMCESAKVRRLSTPSSVKMLSPFPLATEWIWYRKNDNGRWIELETEVESSFLSFLLRRVTYGTLCFFFPPSQISHSFVNHITTCSSVLSLMSVSQVKKSIPSATSEMVEKLYLGNVNGSVPISVGNKTCTLNCRDREGPCPIRVPGCVSKPVSALLS</sequence>
<reference evidence="8 9" key="1">
    <citation type="submission" date="2015-08" db="EMBL/GenBank/DDBJ databases">
        <title>The genome of the Asian arowana (Scleropages formosus).</title>
        <authorList>
            <person name="Tan M.H."/>
            <person name="Gan H.M."/>
            <person name="Croft L.J."/>
            <person name="Austin C.M."/>
        </authorList>
    </citation>
    <scope>NUCLEOTIDE SEQUENCE [LARGE SCALE GENOMIC DNA]</scope>
    <source>
        <strain evidence="8">Aro1</strain>
    </source>
</reference>
<dbReference type="InterPro" id="IPR057602">
    <property type="entry name" value="Zfn-CCCH_PARP12"/>
</dbReference>
<dbReference type="Proteomes" id="UP000034805">
    <property type="component" value="Unassembled WGS sequence"/>
</dbReference>
<accession>A0A0P7WF05</accession>
<evidence type="ECO:0000256" key="3">
    <source>
        <dbReference type="ARBA" id="ARBA00022737"/>
    </source>
</evidence>
<gene>
    <name evidence="8" type="ORF">Z043_122250</name>
</gene>
<comment type="caution">
    <text evidence="8">The sequence shown here is derived from an EMBL/GenBank/DDBJ whole genome shotgun (WGS) entry which is preliminary data.</text>
</comment>
<dbReference type="InterPro" id="IPR036388">
    <property type="entry name" value="WH-like_DNA-bd_sf"/>
</dbReference>
<proteinExistence type="predicted"/>
<name>A0A0P7WF05_SCLFO</name>
<dbReference type="Pfam" id="PF25261">
    <property type="entry name" value="zf-CCCH_PARP12"/>
    <property type="match status" value="1"/>
</dbReference>
<dbReference type="SMART" id="SM00356">
    <property type="entry name" value="ZnF_C3H1"/>
    <property type="match status" value="2"/>
</dbReference>
<keyword evidence="3" id="KW-0677">Repeat</keyword>
<protein>
    <recommendedName>
        <fullName evidence="7">C3H1-type domain-containing protein</fullName>
    </recommendedName>
</protein>
<evidence type="ECO:0000256" key="4">
    <source>
        <dbReference type="ARBA" id="ARBA00022771"/>
    </source>
</evidence>
<dbReference type="AlphaFoldDB" id="A0A0P7WF05"/>
<feature type="zinc finger region" description="C3H1-type" evidence="6">
    <location>
        <begin position="100"/>
        <end position="122"/>
    </location>
</feature>
<dbReference type="InterPro" id="IPR056226">
    <property type="entry name" value="WH_PARP12"/>
</dbReference>
<dbReference type="Pfam" id="PF24356">
    <property type="entry name" value="WHD_PARP12"/>
    <property type="match status" value="1"/>
</dbReference>
<keyword evidence="5 6" id="KW-0862">Zinc</keyword>
<organism evidence="8 9">
    <name type="scientific">Scleropages formosus</name>
    <name type="common">Asian bonytongue</name>
    <name type="synonym">Osteoglossum formosum</name>
    <dbReference type="NCBI Taxonomy" id="113540"/>
    <lineage>
        <taxon>Eukaryota</taxon>
        <taxon>Metazoa</taxon>
        <taxon>Chordata</taxon>
        <taxon>Craniata</taxon>
        <taxon>Vertebrata</taxon>
        <taxon>Euteleostomi</taxon>
        <taxon>Actinopterygii</taxon>
        <taxon>Neopterygii</taxon>
        <taxon>Teleostei</taxon>
        <taxon>Osteoglossocephala</taxon>
        <taxon>Osteoglossomorpha</taxon>
        <taxon>Osteoglossiformes</taxon>
        <taxon>Osteoglossidae</taxon>
        <taxon>Scleropages</taxon>
    </lineage>
</organism>
<dbReference type="STRING" id="113540.ENSSFOP00015052261"/>
<dbReference type="GO" id="GO:0008270">
    <property type="term" value="F:zinc ion binding"/>
    <property type="evidence" value="ECO:0007669"/>
    <property type="project" value="UniProtKB-KW"/>
</dbReference>
<dbReference type="GO" id="GO:0005634">
    <property type="term" value="C:nucleus"/>
    <property type="evidence" value="ECO:0007669"/>
    <property type="project" value="TreeGrafter"/>
</dbReference>
<evidence type="ECO:0000313" key="9">
    <source>
        <dbReference type="Proteomes" id="UP000034805"/>
    </source>
</evidence>
<evidence type="ECO:0000313" key="8">
    <source>
        <dbReference type="EMBL" id="KPP59798.1"/>
    </source>
</evidence>
<evidence type="ECO:0000256" key="6">
    <source>
        <dbReference type="PROSITE-ProRule" id="PRU00723"/>
    </source>
</evidence>
<evidence type="ECO:0000259" key="7">
    <source>
        <dbReference type="PROSITE" id="PS50103"/>
    </source>
</evidence>
<dbReference type="EMBL" id="JARO02011573">
    <property type="protein sequence ID" value="KPP59798.1"/>
    <property type="molecule type" value="Genomic_DNA"/>
</dbReference>
<feature type="zinc finger region" description="C3H1-type" evidence="6">
    <location>
        <begin position="183"/>
        <end position="205"/>
    </location>
</feature>
<evidence type="ECO:0000256" key="2">
    <source>
        <dbReference type="ARBA" id="ARBA00022723"/>
    </source>
</evidence>
<dbReference type="GO" id="GO:0003950">
    <property type="term" value="F:NAD+ poly-ADP-ribosyltransferase activity"/>
    <property type="evidence" value="ECO:0007669"/>
    <property type="project" value="TreeGrafter"/>
</dbReference>
<evidence type="ECO:0000256" key="1">
    <source>
        <dbReference type="ARBA" id="ARBA00022553"/>
    </source>
</evidence>